<dbReference type="GO" id="GO:0004930">
    <property type="term" value="F:G protein-coupled receptor activity"/>
    <property type="evidence" value="ECO:0007669"/>
    <property type="project" value="UniProtKB-KW"/>
</dbReference>
<dbReference type="OrthoDB" id="6435638at2759"/>
<feature type="domain" description="G-protein coupled receptors family 1 profile" evidence="10">
    <location>
        <begin position="34"/>
        <end position="304"/>
    </location>
</feature>
<reference evidence="11" key="2">
    <citation type="journal article" date="2015" name="Genome Biol.">
        <title>Comparative genomics of Steinernema reveals deeply conserved gene regulatory networks.</title>
        <authorList>
            <person name="Dillman A.R."/>
            <person name="Macchietto M."/>
            <person name="Porter C.F."/>
            <person name="Rogers A."/>
            <person name="Williams B."/>
            <person name="Antoshechkin I."/>
            <person name="Lee M.M."/>
            <person name="Goodwin Z."/>
            <person name="Lu X."/>
            <person name="Lewis E.E."/>
            <person name="Goodrich-Blair H."/>
            <person name="Stock S.P."/>
            <person name="Adams B.J."/>
            <person name="Sternberg P.W."/>
            <person name="Mortazavi A."/>
        </authorList>
    </citation>
    <scope>NUCLEOTIDE SEQUENCE [LARGE SCALE GENOMIC DNA]</scope>
    <source>
        <strain evidence="11">ALL</strain>
    </source>
</reference>
<dbReference type="GO" id="GO:0042277">
    <property type="term" value="F:peptide binding"/>
    <property type="evidence" value="ECO:0007669"/>
    <property type="project" value="TreeGrafter"/>
</dbReference>
<feature type="transmembrane region" description="Helical" evidence="9">
    <location>
        <begin position="102"/>
        <end position="125"/>
    </location>
</feature>
<protein>
    <recommendedName>
        <fullName evidence="10">G-protein coupled receptors family 1 profile domain-containing protein</fullName>
    </recommendedName>
</protein>
<evidence type="ECO:0000256" key="5">
    <source>
        <dbReference type="ARBA" id="ARBA00023136"/>
    </source>
</evidence>
<evidence type="ECO:0000256" key="9">
    <source>
        <dbReference type="SAM" id="Phobius"/>
    </source>
</evidence>
<comment type="subcellular location">
    <subcellularLocation>
        <location evidence="1">Cell membrane</location>
        <topology evidence="1">Multi-pass membrane protein</topology>
    </subcellularLocation>
</comment>
<evidence type="ECO:0000256" key="3">
    <source>
        <dbReference type="ARBA" id="ARBA00022692"/>
    </source>
</evidence>
<feature type="transmembrane region" description="Helical" evidence="9">
    <location>
        <begin position="18"/>
        <end position="43"/>
    </location>
</feature>
<feature type="transmembrane region" description="Helical" evidence="9">
    <location>
        <begin position="188"/>
        <end position="209"/>
    </location>
</feature>
<dbReference type="STRING" id="34508.A0A4U5P8L7"/>
<evidence type="ECO:0000256" key="7">
    <source>
        <dbReference type="RuleBase" id="RU000688"/>
    </source>
</evidence>
<keyword evidence="6 7" id="KW-0675">Receptor</keyword>
<feature type="compositionally biased region" description="Polar residues" evidence="8">
    <location>
        <begin position="420"/>
        <end position="431"/>
    </location>
</feature>
<keyword evidence="7" id="KW-0297">G-protein coupled receptor</keyword>
<dbReference type="InterPro" id="IPR000276">
    <property type="entry name" value="GPCR_Rhodpsn"/>
</dbReference>
<feature type="transmembrane region" description="Helical" evidence="9">
    <location>
        <begin position="288"/>
        <end position="307"/>
    </location>
</feature>
<keyword evidence="2" id="KW-1003">Cell membrane</keyword>
<evidence type="ECO:0000256" key="4">
    <source>
        <dbReference type="ARBA" id="ARBA00022989"/>
    </source>
</evidence>
<dbReference type="PROSITE" id="PS00237">
    <property type="entry name" value="G_PROTEIN_RECEP_F1_1"/>
    <property type="match status" value="1"/>
</dbReference>
<evidence type="ECO:0000256" key="1">
    <source>
        <dbReference type="ARBA" id="ARBA00004651"/>
    </source>
</evidence>
<evidence type="ECO:0000313" key="11">
    <source>
        <dbReference type="EMBL" id="TKR92321.1"/>
    </source>
</evidence>
<accession>A0A4U5P8L7</accession>
<dbReference type="InterPro" id="IPR017452">
    <property type="entry name" value="GPCR_Rhodpsn_7TM"/>
</dbReference>
<feature type="transmembrane region" description="Helical" evidence="9">
    <location>
        <begin position="250"/>
        <end position="272"/>
    </location>
</feature>
<dbReference type="GO" id="GO:0032870">
    <property type="term" value="P:cellular response to hormone stimulus"/>
    <property type="evidence" value="ECO:0007669"/>
    <property type="project" value="TreeGrafter"/>
</dbReference>
<sequence length="444" mass="50413">MNCTNIPAPNISFTNSTLAMVICYSACFAIAFVGNVGMFLILFRNQLVKRRRVHTLLLHMNIAHLLVTLIYMPKEVIHAITVAWLGGDILCRICKFFDVFGVALSANILICISLDRFYSIFFPLYTVKARKAVQRMIFGAWLLSFISSVPQLYMFREARHPCHPWYTQCVSADVVGIVSPKVTFSFSILNIVQVYFLPLIVIIICYSLILKKISSAAGTNDCKKGKTELRRSGNNENLERAKSRTLKMSFVIVSLFLFCWTPYTIALFIHFLRRSLHVRPVPPLLSKFLYAFAVFNSAISPYLYGYFSFDLKSELRQLFTKPFFQAQHDRLTLTTATLSATRKMAMRKRSMSNGTISTDDQRRLIRERIMSNGSLIINGQGQPAPRRTSKQMSLQSSKSLDIDKPPRTGSLPPAPKSRPSIMNSYKPSLTILSELEKKPKKQPS</sequence>
<keyword evidence="3 7" id="KW-0812">Transmembrane</keyword>
<feature type="compositionally biased region" description="Low complexity" evidence="8">
    <location>
        <begin position="390"/>
        <end position="399"/>
    </location>
</feature>
<dbReference type="PROSITE" id="PS50262">
    <property type="entry name" value="G_PROTEIN_RECEP_F1_2"/>
    <property type="match status" value="1"/>
</dbReference>
<dbReference type="Gene3D" id="1.20.1070.10">
    <property type="entry name" value="Rhodopsin 7-helix transmembrane proteins"/>
    <property type="match status" value="1"/>
</dbReference>
<comment type="caution">
    <text evidence="11">The sequence shown here is derived from an EMBL/GenBank/DDBJ whole genome shotgun (WGS) entry which is preliminary data.</text>
</comment>
<dbReference type="GO" id="GO:0005886">
    <property type="term" value="C:plasma membrane"/>
    <property type="evidence" value="ECO:0007669"/>
    <property type="project" value="UniProtKB-SubCell"/>
</dbReference>
<dbReference type="PANTHER" id="PTHR24241">
    <property type="entry name" value="NEUROPEPTIDE RECEPTOR-RELATED G-PROTEIN COUPLED RECEPTOR"/>
    <property type="match status" value="1"/>
</dbReference>
<dbReference type="AlphaFoldDB" id="A0A4U5P8L7"/>
<feature type="region of interest" description="Disordered" evidence="8">
    <location>
        <begin position="375"/>
        <end position="444"/>
    </location>
</feature>
<dbReference type="Pfam" id="PF00001">
    <property type="entry name" value="7tm_1"/>
    <property type="match status" value="1"/>
</dbReference>
<keyword evidence="5 9" id="KW-0472">Membrane</keyword>
<dbReference type="EMBL" id="AZBU02000002">
    <property type="protein sequence ID" value="TKR92321.1"/>
    <property type="molecule type" value="Genomic_DNA"/>
</dbReference>
<gene>
    <name evidence="11" type="ORF">L596_007001</name>
</gene>
<keyword evidence="7" id="KW-0807">Transducer</keyword>
<name>A0A4U5P8L7_STECR</name>
<evidence type="ECO:0000256" key="8">
    <source>
        <dbReference type="SAM" id="MobiDB-lite"/>
    </source>
</evidence>
<dbReference type="PANTHER" id="PTHR24241:SF59">
    <property type="entry name" value="ADIPOKINETIC HORMONE RECEPTOR, ISOFORM C"/>
    <property type="match status" value="1"/>
</dbReference>
<comment type="similarity">
    <text evidence="7">Belongs to the G-protein coupled receptor 1 family.</text>
</comment>
<dbReference type="PRINTS" id="PR00237">
    <property type="entry name" value="GPCRRHODOPSN"/>
</dbReference>
<keyword evidence="4 9" id="KW-1133">Transmembrane helix</keyword>
<reference evidence="11" key="3">
    <citation type="journal article" date="2019" name="G3 (Bethesda)">
        <title>Hybrid Assembly of the Genome of the Entomopathogenic Nematode Steinernema carpocapsae Identifies the X-Chromosome.</title>
        <authorList>
            <person name="Serra L."/>
            <person name="Macchietto M."/>
            <person name="Macias-Munoz A."/>
            <person name="McGill C.J."/>
            <person name="Rodriguez I.M."/>
            <person name="Rodriguez B."/>
            <person name="Murad R."/>
            <person name="Mortazavi A."/>
        </authorList>
    </citation>
    <scope>NUCLEOTIDE SEQUENCE</scope>
    <source>
        <strain evidence="11">ALL</strain>
    </source>
</reference>
<proteinExistence type="inferred from homology"/>
<evidence type="ECO:0000256" key="6">
    <source>
        <dbReference type="ARBA" id="ARBA00023170"/>
    </source>
</evidence>
<organism evidence="11">
    <name type="scientific">Steinernema carpocapsae</name>
    <name type="common">Entomopathogenic nematode</name>
    <dbReference type="NCBI Taxonomy" id="34508"/>
    <lineage>
        <taxon>Eukaryota</taxon>
        <taxon>Metazoa</taxon>
        <taxon>Ecdysozoa</taxon>
        <taxon>Nematoda</taxon>
        <taxon>Chromadorea</taxon>
        <taxon>Rhabditida</taxon>
        <taxon>Tylenchina</taxon>
        <taxon>Panagrolaimomorpha</taxon>
        <taxon>Strongyloidoidea</taxon>
        <taxon>Steinernematidae</taxon>
        <taxon>Steinernema</taxon>
    </lineage>
</organism>
<evidence type="ECO:0000256" key="2">
    <source>
        <dbReference type="ARBA" id="ARBA00022475"/>
    </source>
</evidence>
<feature type="transmembrane region" description="Helical" evidence="9">
    <location>
        <begin position="137"/>
        <end position="155"/>
    </location>
</feature>
<evidence type="ECO:0000259" key="10">
    <source>
        <dbReference type="PROSITE" id="PS50262"/>
    </source>
</evidence>
<reference evidence="11" key="1">
    <citation type="submission" date="2013-11" db="EMBL/GenBank/DDBJ databases">
        <authorList>
            <person name="Sternberg P."/>
            <person name="Dillman A."/>
            <person name="Macchietto M."/>
        </authorList>
    </citation>
    <scope>NUCLEOTIDE SEQUENCE</scope>
    <source>
        <strain evidence="11">ALL</strain>
    </source>
</reference>
<dbReference type="SUPFAM" id="SSF81321">
    <property type="entry name" value="Family A G protein-coupled receptor-like"/>
    <property type="match status" value="1"/>
</dbReference>